<dbReference type="RefSeq" id="WP_117530824.1">
    <property type="nucleotide sequence ID" value="NZ_QUSM01000001.1"/>
</dbReference>
<dbReference type="PANTHER" id="PTHR43235">
    <property type="entry name" value="GLUTAMINE AMIDOTRANSFERASE PB2B2.05-RELATED"/>
    <property type="match status" value="1"/>
</dbReference>
<dbReference type="InterPro" id="IPR044668">
    <property type="entry name" value="PuuD-like"/>
</dbReference>
<accession>A0A3E3E2H0</accession>
<organism evidence="1 2">
    <name type="scientific">Anaerofustis stercorihominis</name>
    <dbReference type="NCBI Taxonomy" id="214853"/>
    <lineage>
        <taxon>Bacteria</taxon>
        <taxon>Bacillati</taxon>
        <taxon>Bacillota</taxon>
        <taxon>Clostridia</taxon>
        <taxon>Eubacteriales</taxon>
        <taxon>Eubacteriaceae</taxon>
        <taxon>Anaerofustis</taxon>
    </lineage>
</organism>
<dbReference type="SUPFAM" id="SSF52317">
    <property type="entry name" value="Class I glutamine amidotransferase-like"/>
    <property type="match status" value="1"/>
</dbReference>
<dbReference type="InterPro" id="IPR029062">
    <property type="entry name" value="Class_I_gatase-like"/>
</dbReference>
<dbReference type="EMBL" id="QUSM01000001">
    <property type="protein sequence ID" value="RGD75761.1"/>
    <property type="molecule type" value="Genomic_DNA"/>
</dbReference>
<reference evidence="1 2" key="1">
    <citation type="submission" date="2018-08" db="EMBL/GenBank/DDBJ databases">
        <title>A genome reference for cultivated species of the human gut microbiota.</title>
        <authorList>
            <person name="Zou Y."/>
            <person name="Xue W."/>
            <person name="Luo G."/>
        </authorList>
    </citation>
    <scope>NUCLEOTIDE SEQUENCE [LARGE SCALE GENOMIC DNA]</scope>
    <source>
        <strain evidence="1 2">AM25-6</strain>
    </source>
</reference>
<sequence>MIKPIIGIVPLYDEYKDSYWMLPGYMTCLEESGVVPIMLPLTTNDKTIDELVDMCDGFLFSGGHDVDPELYNEKKKHECQNICIKRDEMEKILFNKVITMDKPILGICRGLQLINVLLGGSLYQDLESELKINHKQKPPYDESFHKVDIIQDTPLYNILNKDKIDVNSCHHQAVKELSSKLKVMAVSEDKVIEGAYMKDKKFVIAVQWHPECNYKKEDTSVKIIKEFINNCK</sequence>
<dbReference type="Proteomes" id="UP000261212">
    <property type="component" value="Unassembled WGS sequence"/>
</dbReference>
<dbReference type="GO" id="GO:0033969">
    <property type="term" value="F:gamma-glutamyl-gamma-aminobutyrate hydrolase activity"/>
    <property type="evidence" value="ECO:0007669"/>
    <property type="project" value="TreeGrafter"/>
</dbReference>
<dbReference type="PROSITE" id="PS51273">
    <property type="entry name" value="GATASE_TYPE_1"/>
    <property type="match status" value="1"/>
</dbReference>
<evidence type="ECO:0000313" key="2">
    <source>
        <dbReference type="Proteomes" id="UP000261212"/>
    </source>
</evidence>
<dbReference type="Gene3D" id="3.40.50.880">
    <property type="match status" value="1"/>
</dbReference>
<dbReference type="CDD" id="cd01745">
    <property type="entry name" value="GATase1_2"/>
    <property type="match status" value="1"/>
</dbReference>
<dbReference type="Pfam" id="PF07722">
    <property type="entry name" value="Peptidase_C26"/>
    <property type="match status" value="1"/>
</dbReference>
<gene>
    <name evidence="1" type="ORF">DW687_00110</name>
</gene>
<name>A0A3E3E2H0_9FIRM</name>
<proteinExistence type="predicted"/>
<evidence type="ECO:0000313" key="1">
    <source>
        <dbReference type="EMBL" id="RGD75761.1"/>
    </source>
</evidence>
<dbReference type="PANTHER" id="PTHR43235:SF1">
    <property type="entry name" value="GLUTAMINE AMIDOTRANSFERASE PB2B2.05-RELATED"/>
    <property type="match status" value="1"/>
</dbReference>
<protein>
    <submittedName>
        <fullName evidence="1">Gamma-glutamyl-gamma-aminobutyrate hydrolase family protein</fullName>
    </submittedName>
</protein>
<keyword evidence="1" id="KW-0378">Hydrolase</keyword>
<dbReference type="InterPro" id="IPR011697">
    <property type="entry name" value="Peptidase_C26"/>
</dbReference>
<dbReference type="GO" id="GO:0006598">
    <property type="term" value="P:polyamine catabolic process"/>
    <property type="evidence" value="ECO:0007669"/>
    <property type="project" value="TreeGrafter"/>
</dbReference>
<dbReference type="GO" id="GO:0005829">
    <property type="term" value="C:cytosol"/>
    <property type="evidence" value="ECO:0007669"/>
    <property type="project" value="TreeGrafter"/>
</dbReference>
<comment type="caution">
    <text evidence="1">The sequence shown here is derived from an EMBL/GenBank/DDBJ whole genome shotgun (WGS) entry which is preliminary data.</text>
</comment>
<dbReference type="AlphaFoldDB" id="A0A3E3E2H0"/>